<feature type="signal peptide" evidence="2">
    <location>
        <begin position="1"/>
        <end position="22"/>
    </location>
</feature>
<dbReference type="PROSITE" id="PS51257">
    <property type="entry name" value="PROKAR_LIPOPROTEIN"/>
    <property type="match status" value="1"/>
</dbReference>
<protein>
    <recommendedName>
        <fullName evidence="5">Lipoprotein</fullName>
    </recommendedName>
</protein>
<dbReference type="Proteomes" id="UP001165293">
    <property type="component" value="Unassembled WGS sequence"/>
</dbReference>
<gene>
    <name evidence="3" type="ORF">LK996_02240</name>
</gene>
<evidence type="ECO:0000313" key="3">
    <source>
        <dbReference type="EMBL" id="MCC8361904.1"/>
    </source>
</evidence>
<dbReference type="RefSeq" id="WP_230525549.1">
    <property type="nucleotide sequence ID" value="NZ_JAJGAK010000001.1"/>
</dbReference>
<reference evidence="3" key="1">
    <citation type="submission" date="2021-10" db="EMBL/GenBank/DDBJ databases">
        <authorList>
            <person name="Lyu M."/>
            <person name="Wang X."/>
            <person name="Meng X."/>
            <person name="Xu K."/>
        </authorList>
    </citation>
    <scope>NUCLEOTIDE SEQUENCE</scope>
    <source>
        <strain evidence="3">A6</strain>
    </source>
</reference>
<comment type="caution">
    <text evidence="3">The sequence shown here is derived from an EMBL/GenBank/DDBJ whole genome shotgun (WGS) entry which is preliminary data.</text>
</comment>
<organism evidence="3 4">
    <name type="scientific">Noviluteimonas lactosilytica</name>
    <dbReference type="NCBI Taxonomy" id="2888523"/>
    <lineage>
        <taxon>Bacteria</taxon>
        <taxon>Pseudomonadati</taxon>
        <taxon>Pseudomonadota</taxon>
        <taxon>Gammaproteobacteria</taxon>
        <taxon>Lysobacterales</taxon>
        <taxon>Lysobacteraceae</taxon>
        <taxon>Noviluteimonas</taxon>
    </lineage>
</organism>
<evidence type="ECO:0000256" key="2">
    <source>
        <dbReference type="SAM" id="SignalP"/>
    </source>
</evidence>
<dbReference type="EMBL" id="JAJGAK010000001">
    <property type="protein sequence ID" value="MCC8361904.1"/>
    <property type="molecule type" value="Genomic_DNA"/>
</dbReference>
<sequence>MRKMMLLFAIALLATACTRKSAEDTAMTPNAMTTTQPATTGTASAPASASTVAPGY</sequence>
<feature type="compositionally biased region" description="Low complexity" evidence="1">
    <location>
        <begin position="25"/>
        <end position="56"/>
    </location>
</feature>
<evidence type="ECO:0000313" key="4">
    <source>
        <dbReference type="Proteomes" id="UP001165293"/>
    </source>
</evidence>
<keyword evidence="4" id="KW-1185">Reference proteome</keyword>
<name>A0ABS8JE69_9GAMM</name>
<keyword evidence="2" id="KW-0732">Signal</keyword>
<evidence type="ECO:0000256" key="1">
    <source>
        <dbReference type="SAM" id="MobiDB-lite"/>
    </source>
</evidence>
<evidence type="ECO:0008006" key="5">
    <source>
        <dbReference type="Google" id="ProtNLM"/>
    </source>
</evidence>
<proteinExistence type="predicted"/>
<feature type="region of interest" description="Disordered" evidence="1">
    <location>
        <begin position="20"/>
        <end position="56"/>
    </location>
</feature>
<accession>A0ABS8JE69</accession>
<feature type="chain" id="PRO_5046701448" description="Lipoprotein" evidence="2">
    <location>
        <begin position="23"/>
        <end position="56"/>
    </location>
</feature>